<reference evidence="4" key="1">
    <citation type="journal article" date="2019" name="Int. J. Syst. Evol. Microbiol.">
        <title>The Global Catalogue of Microorganisms (GCM) 10K type strain sequencing project: providing services to taxonomists for standard genome sequencing and annotation.</title>
        <authorList>
            <consortium name="The Broad Institute Genomics Platform"/>
            <consortium name="The Broad Institute Genome Sequencing Center for Infectious Disease"/>
            <person name="Wu L."/>
            <person name="Ma J."/>
        </authorList>
    </citation>
    <scope>NUCLEOTIDE SEQUENCE [LARGE SCALE GENOMIC DNA]</scope>
    <source>
        <strain evidence="4">JCM 18720</strain>
    </source>
</reference>
<dbReference type="EMBL" id="BAABLF010000006">
    <property type="protein sequence ID" value="GAA5189025.1"/>
    <property type="molecule type" value="Genomic_DNA"/>
</dbReference>
<gene>
    <name evidence="3" type="ORF">GCM10025772_10420</name>
</gene>
<sequence>MKTLLLPVLLLCLALPAAANAATWFEVEVLAFSRDDQSSERWPDDTVPLSARRGIDLLSPLWLPDTAAIYQAANGCNSTQWLQDPEGCRQKEQANQPPLPTQLPLVAAAKTLGNPAKGEAYLLPESMLQLGPQARQLARNGHTLLLHTGWQMPVYSRRSASPVLLFGGRNFSETFEFDGRIKKRSETEEASQPSYFSSEILEPEMAVPVWQLNGWLNIYLDRYLFIEARLDLREPGERQWEREENEVSELIQADSADDLDAADTPRASEPYLFTIRMDQNRRARSREIHYFDHPKMGLVVQIRRMAQPGE</sequence>
<feature type="chain" id="PRO_5046887422" evidence="2">
    <location>
        <begin position="22"/>
        <end position="310"/>
    </location>
</feature>
<dbReference type="InterPro" id="IPR021241">
    <property type="entry name" value="CsiV"/>
</dbReference>
<evidence type="ECO:0000313" key="4">
    <source>
        <dbReference type="Proteomes" id="UP001501600"/>
    </source>
</evidence>
<evidence type="ECO:0000256" key="2">
    <source>
        <dbReference type="SAM" id="SignalP"/>
    </source>
</evidence>
<keyword evidence="4" id="KW-1185">Reference proteome</keyword>
<comment type="caution">
    <text evidence="3">The sequence shown here is derived from an EMBL/GenBank/DDBJ whole genome shotgun (WGS) entry which is preliminary data.</text>
</comment>
<feature type="region of interest" description="Disordered" evidence="1">
    <location>
        <begin position="237"/>
        <end position="264"/>
    </location>
</feature>
<accession>A0ABP9RZI0</accession>
<evidence type="ECO:0000313" key="3">
    <source>
        <dbReference type="EMBL" id="GAA5189025.1"/>
    </source>
</evidence>
<name>A0ABP9RZI0_9GAMM</name>
<evidence type="ECO:0000256" key="1">
    <source>
        <dbReference type="SAM" id="MobiDB-lite"/>
    </source>
</evidence>
<proteinExistence type="predicted"/>
<feature type="signal peptide" evidence="2">
    <location>
        <begin position="1"/>
        <end position="21"/>
    </location>
</feature>
<organism evidence="3 4">
    <name type="scientific">Ferrimonas gelatinilytica</name>
    <dbReference type="NCBI Taxonomy" id="1255257"/>
    <lineage>
        <taxon>Bacteria</taxon>
        <taxon>Pseudomonadati</taxon>
        <taxon>Pseudomonadota</taxon>
        <taxon>Gammaproteobacteria</taxon>
        <taxon>Alteromonadales</taxon>
        <taxon>Ferrimonadaceae</taxon>
        <taxon>Ferrimonas</taxon>
    </lineage>
</organism>
<keyword evidence="2" id="KW-0732">Signal</keyword>
<dbReference type="RefSeq" id="WP_345315991.1">
    <property type="nucleotide sequence ID" value="NZ_BAABLF010000006.1"/>
</dbReference>
<dbReference type="Pfam" id="PF10972">
    <property type="entry name" value="CsiV"/>
    <property type="match status" value="1"/>
</dbReference>
<dbReference type="Proteomes" id="UP001501600">
    <property type="component" value="Unassembled WGS sequence"/>
</dbReference>
<protein>
    <submittedName>
        <fullName evidence="3">Peptidoglycan binding protein CsiV</fullName>
    </submittedName>
</protein>